<evidence type="ECO:0000256" key="2">
    <source>
        <dbReference type="ARBA" id="ARBA00022801"/>
    </source>
</evidence>
<dbReference type="AlphaFoldDB" id="A0A8J7KH84"/>
<dbReference type="EMBL" id="JADKPV010000001">
    <property type="protein sequence ID" value="MBF4500743.1"/>
    <property type="molecule type" value="Genomic_DNA"/>
</dbReference>
<dbReference type="InterPro" id="IPR020084">
    <property type="entry name" value="NUDIX_hydrolase_CS"/>
</dbReference>
<evidence type="ECO:0000256" key="1">
    <source>
        <dbReference type="ARBA" id="ARBA00001946"/>
    </source>
</evidence>
<comment type="similarity">
    <text evidence="3">Belongs to the Nudix hydrolase family.</text>
</comment>
<dbReference type="InterPro" id="IPR000086">
    <property type="entry name" value="NUDIX_hydrolase_dom"/>
</dbReference>
<dbReference type="PANTHER" id="PTHR43046:SF14">
    <property type="entry name" value="MUTT_NUDIX FAMILY PROTEIN"/>
    <property type="match status" value="1"/>
</dbReference>
<dbReference type="GO" id="GO:0016787">
    <property type="term" value="F:hydrolase activity"/>
    <property type="evidence" value="ECO:0007669"/>
    <property type="project" value="UniProtKB-KW"/>
</dbReference>
<gene>
    <name evidence="5" type="ORF">IRY55_05135</name>
</gene>
<sequence>MNNPRVGVGAVILNEASEILLLKRLKSPEMYAWSIPGGKVDWMETIEDAIIREIYEELGVTITLIRLVGVTNHILPEEQAHWVAPTYLAKIAKGEPRNMEPNKHEAIGWFALDDLPEPLTLTTTSALRDLQQMIY</sequence>
<dbReference type="InterPro" id="IPR015797">
    <property type="entry name" value="NUDIX_hydrolase-like_dom_sf"/>
</dbReference>
<reference evidence="5" key="1">
    <citation type="submission" date="2020-11" db="EMBL/GenBank/DDBJ databases">
        <title>Multidrug resistant novel bacterium Savagea serpentis sp. nov., isolated from the scats of a vine snake (Ahaetulla nasuta).</title>
        <authorList>
            <person name="Venkata Ramana V."/>
            <person name="Vikas Patil S."/>
            <person name="Yogita Lugani V."/>
        </authorList>
    </citation>
    <scope>NUCLEOTIDE SEQUENCE</scope>
    <source>
        <strain evidence="5">SN6</strain>
    </source>
</reference>
<dbReference type="Gene3D" id="3.90.79.10">
    <property type="entry name" value="Nucleoside Triphosphate Pyrophosphohydrolase"/>
    <property type="match status" value="1"/>
</dbReference>
<dbReference type="PANTHER" id="PTHR43046">
    <property type="entry name" value="GDP-MANNOSE MANNOSYL HYDROLASE"/>
    <property type="match status" value="1"/>
</dbReference>
<evidence type="ECO:0000313" key="6">
    <source>
        <dbReference type="Proteomes" id="UP000622653"/>
    </source>
</evidence>
<dbReference type="Proteomes" id="UP000622653">
    <property type="component" value="Unassembled WGS sequence"/>
</dbReference>
<dbReference type="PRINTS" id="PR00502">
    <property type="entry name" value="NUDIXFAMILY"/>
</dbReference>
<comment type="caution">
    <text evidence="5">The sequence shown here is derived from an EMBL/GenBank/DDBJ whole genome shotgun (WGS) entry which is preliminary data.</text>
</comment>
<evidence type="ECO:0000259" key="4">
    <source>
        <dbReference type="PROSITE" id="PS51462"/>
    </source>
</evidence>
<accession>A0A8J7KH84</accession>
<name>A0A8J7KH84_9BACL</name>
<organism evidence="5 6">
    <name type="scientific">Savagea serpentis</name>
    <dbReference type="NCBI Taxonomy" id="2785297"/>
    <lineage>
        <taxon>Bacteria</taxon>
        <taxon>Bacillati</taxon>
        <taxon>Bacillota</taxon>
        <taxon>Bacilli</taxon>
        <taxon>Bacillales</taxon>
        <taxon>Caryophanaceae</taxon>
        <taxon>Savagea</taxon>
    </lineage>
</organism>
<dbReference type="PROSITE" id="PS51462">
    <property type="entry name" value="NUDIX"/>
    <property type="match status" value="1"/>
</dbReference>
<keyword evidence="2 3" id="KW-0378">Hydrolase</keyword>
<dbReference type="PROSITE" id="PS00893">
    <property type="entry name" value="NUDIX_BOX"/>
    <property type="match status" value="1"/>
</dbReference>
<dbReference type="InterPro" id="IPR020476">
    <property type="entry name" value="Nudix_hydrolase"/>
</dbReference>
<dbReference type="CDD" id="cd04679">
    <property type="entry name" value="NUDIX_MutT_Nudt1"/>
    <property type="match status" value="1"/>
</dbReference>
<proteinExistence type="inferred from homology"/>
<evidence type="ECO:0000313" key="5">
    <source>
        <dbReference type="EMBL" id="MBF4500743.1"/>
    </source>
</evidence>
<dbReference type="Pfam" id="PF00293">
    <property type="entry name" value="NUDIX"/>
    <property type="match status" value="1"/>
</dbReference>
<protein>
    <submittedName>
        <fullName evidence="5">NUDIX domain-containing protein</fullName>
    </submittedName>
</protein>
<dbReference type="RefSeq" id="WP_194562166.1">
    <property type="nucleotide sequence ID" value="NZ_JADKPV010000001.1"/>
</dbReference>
<comment type="cofactor">
    <cofactor evidence="1">
        <name>Mg(2+)</name>
        <dbReference type="ChEBI" id="CHEBI:18420"/>
    </cofactor>
</comment>
<keyword evidence="6" id="KW-1185">Reference proteome</keyword>
<dbReference type="SUPFAM" id="SSF55811">
    <property type="entry name" value="Nudix"/>
    <property type="match status" value="1"/>
</dbReference>
<feature type="domain" description="Nudix hydrolase" evidence="4">
    <location>
        <begin position="3"/>
        <end position="135"/>
    </location>
</feature>
<evidence type="ECO:0000256" key="3">
    <source>
        <dbReference type="RuleBase" id="RU003476"/>
    </source>
</evidence>